<dbReference type="PANTHER" id="PTHR37318">
    <property type="entry name" value="BSL7504 PROTEIN"/>
    <property type="match status" value="1"/>
</dbReference>
<dbReference type="InterPro" id="IPR036390">
    <property type="entry name" value="WH_DNA-bd_sf"/>
</dbReference>
<dbReference type="CDD" id="cd00090">
    <property type="entry name" value="HTH_ARSR"/>
    <property type="match status" value="1"/>
</dbReference>
<dbReference type="PANTHER" id="PTHR37318:SF1">
    <property type="entry name" value="BSL7504 PROTEIN"/>
    <property type="match status" value="1"/>
</dbReference>
<dbReference type="Gene3D" id="1.10.10.10">
    <property type="entry name" value="Winged helix-like DNA-binding domain superfamily/Winged helix DNA-binding domain"/>
    <property type="match status" value="1"/>
</dbReference>
<protein>
    <recommendedName>
        <fullName evidence="1">Winged helix DNA-binding domain-containing protein</fullName>
    </recommendedName>
</protein>
<name>X1KGP2_9ZZZZ</name>
<evidence type="ECO:0000313" key="2">
    <source>
        <dbReference type="EMBL" id="GAI06207.1"/>
    </source>
</evidence>
<comment type="caution">
    <text evidence="2">The sequence shown here is derived from an EMBL/GenBank/DDBJ whole genome shotgun (WGS) entry which is preliminary data.</text>
</comment>
<accession>X1KGP2</accession>
<dbReference type="EMBL" id="BARV01007312">
    <property type="protein sequence ID" value="GAI06207.1"/>
    <property type="molecule type" value="Genomic_DNA"/>
</dbReference>
<proteinExistence type="predicted"/>
<sequence length="101" mass="11468">MEIDKIIHEPARLRIMMILAGLEQADFKFLVTTLSLTRGNLSRHMEKLESAGYLKVKKSFKGKVPNTSYQLTQEGSKALAQYWENLDAVRRSGEPLINTDS</sequence>
<dbReference type="InterPro" id="IPR011991">
    <property type="entry name" value="ArsR-like_HTH"/>
</dbReference>
<dbReference type="InterPro" id="IPR027395">
    <property type="entry name" value="WH_DNA-bd_dom"/>
</dbReference>
<reference evidence="2" key="1">
    <citation type="journal article" date="2014" name="Front. Microbiol.">
        <title>High frequency of phylogenetically diverse reductive dehalogenase-homologous genes in deep subseafloor sedimentary metagenomes.</title>
        <authorList>
            <person name="Kawai M."/>
            <person name="Futagami T."/>
            <person name="Toyoda A."/>
            <person name="Takaki Y."/>
            <person name="Nishi S."/>
            <person name="Hori S."/>
            <person name="Arai W."/>
            <person name="Tsubouchi T."/>
            <person name="Morono Y."/>
            <person name="Uchiyama I."/>
            <person name="Ito T."/>
            <person name="Fujiyama A."/>
            <person name="Inagaki F."/>
            <person name="Takami H."/>
        </authorList>
    </citation>
    <scope>NUCLEOTIDE SEQUENCE</scope>
    <source>
        <strain evidence="2">Expedition CK06-06</strain>
    </source>
</reference>
<gene>
    <name evidence="2" type="ORF">S06H3_14910</name>
</gene>
<organism evidence="2">
    <name type="scientific">marine sediment metagenome</name>
    <dbReference type="NCBI Taxonomy" id="412755"/>
    <lineage>
        <taxon>unclassified sequences</taxon>
        <taxon>metagenomes</taxon>
        <taxon>ecological metagenomes</taxon>
    </lineage>
</organism>
<dbReference type="AlphaFoldDB" id="X1KGP2"/>
<dbReference type="Pfam" id="PF13601">
    <property type="entry name" value="HTH_34"/>
    <property type="match status" value="1"/>
</dbReference>
<evidence type="ECO:0000259" key="1">
    <source>
        <dbReference type="Pfam" id="PF13601"/>
    </source>
</evidence>
<feature type="domain" description="Winged helix DNA-binding" evidence="1">
    <location>
        <begin position="12"/>
        <end position="88"/>
    </location>
</feature>
<dbReference type="SUPFAM" id="SSF46785">
    <property type="entry name" value="Winged helix' DNA-binding domain"/>
    <property type="match status" value="1"/>
</dbReference>
<dbReference type="InterPro" id="IPR036388">
    <property type="entry name" value="WH-like_DNA-bd_sf"/>
</dbReference>